<dbReference type="EMBL" id="JABFOF010000004">
    <property type="protein sequence ID" value="KAG2399057.1"/>
    <property type="molecule type" value="Genomic_DNA"/>
</dbReference>
<gene>
    <name evidence="2" type="ORF">HKW66_Vig0084610</name>
</gene>
<evidence type="ECO:0000313" key="2">
    <source>
        <dbReference type="EMBL" id="KAG2399057.1"/>
    </source>
</evidence>
<feature type="compositionally biased region" description="Basic and acidic residues" evidence="1">
    <location>
        <begin position="98"/>
        <end position="127"/>
    </location>
</feature>
<dbReference type="AlphaFoldDB" id="A0A8T0KGM3"/>
<evidence type="ECO:0000256" key="1">
    <source>
        <dbReference type="SAM" id="MobiDB-lite"/>
    </source>
</evidence>
<feature type="compositionally biased region" description="Acidic residues" evidence="1">
    <location>
        <begin position="159"/>
        <end position="169"/>
    </location>
</feature>
<feature type="compositionally biased region" description="Basic and acidic residues" evidence="1">
    <location>
        <begin position="134"/>
        <end position="158"/>
    </location>
</feature>
<feature type="compositionally biased region" description="Basic and acidic residues" evidence="1">
    <location>
        <begin position="79"/>
        <end position="91"/>
    </location>
</feature>
<accession>A0A8T0KGM3</accession>
<reference evidence="2 3" key="1">
    <citation type="submission" date="2020-05" db="EMBL/GenBank/DDBJ databases">
        <title>Vigna angularis (adzuki bean) Var. LongXiaoDou No. 4 denovo assembly.</title>
        <authorList>
            <person name="Xiang H."/>
        </authorList>
    </citation>
    <scope>NUCLEOTIDE SEQUENCE [LARGE SCALE GENOMIC DNA]</scope>
    <source>
        <tissue evidence="2">Leaf</tissue>
    </source>
</reference>
<protein>
    <submittedName>
        <fullName evidence="2">Uncharacterized protein</fullName>
    </submittedName>
</protein>
<feature type="compositionally biased region" description="Polar residues" evidence="1">
    <location>
        <begin position="8"/>
        <end position="22"/>
    </location>
</feature>
<evidence type="ECO:0000313" key="3">
    <source>
        <dbReference type="Proteomes" id="UP000743370"/>
    </source>
</evidence>
<organism evidence="2 3">
    <name type="scientific">Phaseolus angularis</name>
    <name type="common">Azuki bean</name>
    <name type="synonym">Vigna angularis</name>
    <dbReference type="NCBI Taxonomy" id="3914"/>
    <lineage>
        <taxon>Eukaryota</taxon>
        <taxon>Viridiplantae</taxon>
        <taxon>Streptophyta</taxon>
        <taxon>Embryophyta</taxon>
        <taxon>Tracheophyta</taxon>
        <taxon>Spermatophyta</taxon>
        <taxon>Magnoliopsida</taxon>
        <taxon>eudicotyledons</taxon>
        <taxon>Gunneridae</taxon>
        <taxon>Pentapetalae</taxon>
        <taxon>rosids</taxon>
        <taxon>fabids</taxon>
        <taxon>Fabales</taxon>
        <taxon>Fabaceae</taxon>
        <taxon>Papilionoideae</taxon>
        <taxon>50 kb inversion clade</taxon>
        <taxon>NPAAA clade</taxon>
        <taxon>indigoferoid/millettioid clade</taxon>
        <taxon>Phaseoleae</taxon>
        <taxon>Vigna</taxon>
    </lineage>
</organism>
<proteinExistence type="predicted"/>
<dbReference type="Proteomes" id="UP000743370">
    <property type="component" value="Unassembled WGS sequence"/>
</dbReference>
<name>A0A8T0KGM3_PHAAN</name>
<feature type="region of interest" description="Disordered" evidence="1">
    <location>
        <begin position="1"/>
        <end position="34"/>
    </location>
</feature>
<sequence>MPPCTLPSKPSTHLSSPLQAPTSTPPPHLEQLKPPLVWHRAMSWSESWGSMEGPENWGWAQSNVLQKIGQKSPNKTLRRGRDGEASEEHALEGNGDGRVFEQESLKLERGPDAKEKGERGDGSHDDGGVEGIEEGGRGGEEESDLGEDKGEPHGKEGDGLEAEGVEDGDDRGGFEGSGGGRGSGGGGDAIAVDLTRRPRVGVVRV</sequence>
<feature type="compositionally biased region" description="Gly residues" evidence="1">
    <location>
        <begin position="174"/>
        <end position="188"/>
    </location>
</feature>
<comment type="caution">
    <text evidence="2">The sequence shown here is derived from an EMBL/GenBank/DDBJ whole genome shotgun (WGS) entry which is preliminary data.</text>
</comment>
<feature type="region of interest" description="Disordered" evidence="1">
    <location>
        <begin position="67"/>
        <end position="205"/>
    </location>
</feature>